<evidence type="ECO:0000313" key="1">
    <source>
        <dbReference type="EMBL" id="TQV78559.1"/>
    </source>
</evidence>
<reference evidence="1 2" key="1">
    <citation type="submission" date="2019-06" db="EMBL/GenBank/DDBJ databases">
        <title>Whole genome sequence for Rhodospirillaceae sp. R148.</title>
        <authorList>
            <person name="Wang G."/>
        </authorList>
    </citation>
    <scope>NUCLEOTIDE SEQUENCE [LARGE SCALE GENOMIC DNA]</scope>
    <source>
        <strain evidence="1 2">R148</strain>
    </source>
</reference>
<proteinExistence type="predicted"/>
<dbReference type="Proteomes" id="UP000315252">
    <property type="component" value="Unassembled WGS sequence"/>
</dbReference>
<dbReference type="InterPro" id="IPR022201">
    <property type="entry name" value="DUF3726"/>
</dbReference>
<accession>A0A545TMU9</accession>
<dbReference type="RefSeq" id="WP_142897892.1">
    <property type="nucleotide sequence ID" value="NZ_ML660057.1"/>
</dbReference>
<gene>
    <name evidence="1" type="ORF">FKG95_18545</name>
</gene>
<dbReference type="EMBL" id="VHSH01000006">
    <property type="protein sequence ID" value="TQV78559.1"/>
    <property type="molecule type" value="Genomic_DNA"/>
</dbReference>
<evidence type="ECO:0000313" key="2">
    <source>
        <dbReference type="Proteomes" id="UP000315252"/>
    </source>
</evidence>
<dbReference type="OrthoDB" id="8420038at2"/>
<dbReference type="Pfam" id="PF12525">
    <property type="entry name" value="DUF3726"/>
    <property type="match status" value="1"/>
</dbReference>
<dbReference type="AlphaFoldDB" id="A0A545TMU9"/>
<sequence>MSDPTIQSPSGPGKDVIGDWRVSLAEIDAMGRKAARGAGFTWGMAEEAGRAARWLAAYRLPGPEALVAVLNEVDAAVPEHAPRIDGDVWHCNAEALCPIASGAALSDRAKTIVQGGSFRLGPVIWPVLVVPFLCRAARDLDCAMTLRGGDFLVHATSEGPVARDWWAVTVPLSRELLVTRIMETPGELRRPGSDAHVLPVELWRRLDHFAQRTYAPATEASRRAGAGAGLIDRD</sequence>
<keyword evidence="2" id="KW-1185">Reference proteome</keyword>
<name>A0A545TMU9_9PROT</name>
<comment type="caution">
    <text evidence="1">The sequence shown here is derived from an EMBL/GenBank/DDBJ whole genome shotgun (WGS) entry which is preliminary data.</text>
</comment>
<protein>
    <submittedName>
        <fullName evidence="1">DUF3726 domain-containing protein</fullName>
    </submittedName>
</protein>
<organism evidence="1 2">
    <name type="scientific">Denitrobaculum tricleocarpae</name>
    <dbReference type="NCBI Taxonomy" id="2591009"/>
    <lineage>
        <taxon>Bacteria</taxon>
        <taxon>Pseudomonadati</taxon>
        <taxon>Pseudomonadota</taxon>
        <taxon>Alphaproteobacteria</taxon>
        <taxon>Rhodospirillales</taxon>
        <taxon>Rhodospirillaceae</taxon>
        <taxon>Denitrobaculum</taxon>
    </lineage>
</organism>